<keyword evidence="5 7" id="KW-1133">Transmembrane helix</keyword>
<gene>
    <name evidence="8" type="ORF">AUCHE_05_00360</name>
</gene>
<feature type="transmembrane region" description="Helical" evidence="7">
    <location>
        <begin position="44"/>
        <end position="64"/>
    </location>
</feature>
<name>K6ULC6_9MICO</name>
<reference evidence="8 9" key="1">
    <citation type="submission" date="2012-08" db="EMBL/GenBank/DDBJ databases">
        <title>Whole genome shotgun sequence of Austwickia chelonae NBRC 105200.</title>
        <authorList>
            <person name="Yoshida I."/>
            <person name="Hosoyama A."/>
            <person name="Tsuchikane K."/>
            <person name="Katsumata H."/>
            <person name="Ando Y."/>
            <person name="Ohji S."/>
            <person name="Hamada M."/>
            <person name="Tamura T."/>
            <person name="Yamazoe A."/>
            <person name="Yamazaki S."/>
            <person name="Fujita N."/>
        </authorList>
    </citation>
    <scope>NUCLEOTIDE SEQUENCE [LARGE SCALE GENOMIC DNA]</scope>
    <source>
        <strain evidence="8 9">NBRC 105200</strain>
    </source>
</reference>
<dbReference type="RefSeq" id="WP_006501883.1">
    <property type="nucleotide sequence ID" value="NZ_BAGZ01000005.1"/>
</dbReference>
<evidence type="ECO:0000256" key="3">
    <source>
        <dbReference type="ARBA" id="ARBA00022475"/>
    </source>
</evidence>
<accession>K6ULC6</accession>
<comment type="similarity">
    <text evidence="2">Belongs to the UPF0719 family.</text>
</comment>
<evidence type="ECO:0000313" key="8">
    <source>
        <dbReference type="EMBL" id="GAB77131.1"/>
    </source>
</evidence>
<keyword evidence="4 7" id="KW-0812">Transmembrane</keyword>
<keyword evidence="3" id="KW-1003">Cell membrane</keyword>
<comment type="caution">
    <text evidence="8">The sequence shown here is derived from an EMBL/GenBank/DDBJ whole genome shotgun (WGS) entry which is preliminary data.</text>
</comment>
<organism evidence="8 9">
    <name type="scientific">Austwickia chelonae NBRC 105200</name>
    <dbReference type="NCBI Taxonomy" id="1184607"/>
    <lineage>
        <taxon>Bacteria</taxon>
        <taxon>Bacillati</taxon>
        <taxon>Actinomycetota</taxon>
        <taxon>Actinomycetes</taxon>
        <taxon>Micrococcales</taxon>
        <taxon>Dermatophilaceae</taxon>
        <taxon>Austwickia</taxon>
    </lineage>
</organism>
<dbReference type="GO" id="GO:0005886">
    <property type="term" value="C:plasma membrane"/>
    <property type="evidence" value="ECO:0007669"/>
    <property type="project" value="UniProtKB-SubCell"/>
</dbReference>
<evidence type="ECO:0000256" key="6">
    <source>
        <dbReference type="ARBA" id="ARBA00023136"/>
    </source>
</evidence>
<feature type="transmembrane region" description="Helical" evidence="7">
    <location>
        <begin position="5"/>
        <end position="24"/>
    </location>
</feature>
<dbReference type="STRING" id="100225.SAMN05421595_0946"/>
<dbReference type="Pfam" id="PF03994">
    <property type="entry name" value="DUF350"/>
    <property type="match status" value="1"/>
</dbReference>
<dbReference type="Proteomes" id="UP000008495">
    <property type="component" value="Unassembled WGS sequence"/>
</dbReference>
<dbReference type="OrthoDB" id="5191770at2"/>
<evidence type="ECO:0000313" key="9">
    <source>
        <dbReference type="Proteomes" id="UP000008495"/>
    </source>
</evidence>
<dbReference type="AlphaFoldDB" id="K6ULC6"/>
<keyword evidence="9" id="KW-1185">Reference proteome</keyword>
<keyword evidence="6 7" id="KW-0472">Membrane</keyword>
<sequence>MLISLFHGAVYSLLGVALLVLGFFTLDLLTPGRLGKRIYEDRSINAAIVVSASFLGLGAVQATAIYTNGAADLGRAFAWTAGFGILGIILQAVSFLVLDAVTPGSLRRITVDEGFHPGAVVAAASMLAVSAVVCASIS</sequence>
<evidence type="ECO:0000256" key="4">
    <source>
        <dbReference type="ARBA" id="ARBA00022692"/>
    </source>
</evidence>
<evidence type="ECO:0008006" key="10">
    <source>
        <dbReference type="Google" id="ProtNLM"/>
    </source>
</evidence>
<evidence type="ECO:0000256" key="5">
    <source>
        <dbReference type="ARBA" id="ARBA00022989"/>
    </source>
</evidence>
<proteinExistence type="inferred from homology"/>
<evidence type="ECO:0000256" key="7">
    <source>
        <dbReference type="SAM" id="Phobius"/>
    </source>
</evidence>
<dbReference type="EMBL" id="BAGZ01000005">
    <property type="protein sequence ID" value="GAB77131.1"/>
    <property type="molecule type" value="Genomic_DNA"/>
</dbReference>
<dbReference type="eggNOG" id="COG3766">
    <property type="taxonomic scope" value="Bacteria"/>
</dbReference>
<comment type="subcellular location">
    <subcellularLocation>
        <location evidence="1">Cell membrane</location>
        <topology evidence="1">Multi-pass membrane protein</topology>
    </subcellularLocation>
</comment>
<feature type="transmembrane region" description="Helical" evidence="7">
    <location>
        <begin position="76"/>
        <end position="98"/>
    </location>
</feature>
<dbReference type="InterPro" id="IPR007140">
    <property type="entry name" value="DUF350"/>
</dbReference>
<evidence type="ECO:0000256" key="2">
    <source>
        <dbReference type="ARBA" id="ARBA00005779"/>
    </source>
</evidence>
<evidence type="ECO:0000256" key="1">
    <source>
        <dbReference type="ARBA" id="ARBA00004651"/>
    </source>
</evidence>
<protein>
    <recommendedName>
        <fullName evidence="10">DUF350 domain-containing protein</fullName>
    </recommendedName>
</protein>